<keyword evidence="10" id="KW-0408">Iron</keyword>
<evidence type="ECO:0000256" key="1">
    <source>
        <dbReference type="ARBA" id="ARBA00001966"/>
    </source>
</evidence>
<accession>A0A381RWA7</accession>
<comment type="catalytic activity">
    <reaction evidence="15">
        <text>a quinone + NADH + 5 H(+)(in) = a quinol + NAD(+) + 4 H(+)(out)</text>
        <dbReference type="Rhea" id="RHEA:57888"/>
        <dbReference type="ChEBI" id="CHEBI:15378"/>
        <dbReference type="ChEBI" id="CHEBI:24646"/>
        <dbReference type="ChEBI" id="CHEBI:57540"/>
        <dbReference type="ChEBI" id="CHEBI:57945"/>
        <dbReference type="ChEBI" id="CHEBI:132124"/>
    </reaction>
</comment>
<evidence type="ECO:0000256" key="5">
    <source>
        <dbReference type="ARBA" id="ARBA00022485"/>
    </source>
</evidence>
<dbReference type="FunFam" id="3.30.70.3270:FF:000002">
    <property type="entry name" value="NADH-quinone oxidoreductase subunit I"/>
    <property type="match status" value="1"/>
</dbReference>
<dbReference type="NCBIfam" id="NF004538">
    <property type="entry name" value="PRK05888.1-4"/>
    <property type="match status" value="1"/>
</dbReference>
<evidence type="ECO:0000256" key="15">
    <source>
        <dbReference type="ARBA" id="ARBA00047712"/>
    </source>
</evidence>
<dbReference type="InterPro" id="IPR017900">
    <property type="entry name" value="4Fe4S_Fe_S_CS"/>
</dbReference>
<evidence type="ECO:0000256" key="2">
    <source>
        <dbReference type="ARBA" id="ARBA00004417"/>
    </source>
</evidence>
<organism evidence="17">
    <name type="scientific">marine metagenome</name>
    <dbReference type="NCBI Taxonomy" id="408172"/>
    <lineage>
        <taxon>unclassified sequences</taxon>
        <taxon>metagenomes</taxon>
        <taxon>ecological metagenomes</taxon>
    </lineage>
</organism>
<keyword evidence="12" id="KW-0520">NAD</keyword>
<dbReference type="GO" id="GO:0005886">
    <property type="term" value="C:plasma membrane"/>
    <property type="evidence" value="ECO:0007669"/>
    <property type="project" value="UniProtKB-SubCell"/>
</dbReference>
<proteinExistence type="inferred from homology"/>
<evidence type="ECO:0000256" key="8">
    <source>
        <dbReference type="ARBA" id="ARBA00022737"/>
    </source>
</evidence>
<evidence type="ECO:0000256" key="12">
    <source>
        <dbReference type="ARBA" id="ARBA00023027"/>
    </source>
</evidence>
<feature type="domain" description="4Fe-4S ferredoxin-type" evidence="16">
    <location>
        <begin position="93"/>
        <end position="122"/>
    </location>
</feature>
<evidence type="ECO:0000313" key="17">
    <source>
        <dbReference type="EMBL" id="SUZ95359.1"/>
    </source>
</evidence>
<dbReference type="Pfam" id="PF12838">
    <property type="entry name" value="Fer4_7"/>
    <property type="match status" value="1"/>
</dbReference>
<keyword evidence="8" id="KW-0677">Repeat</keyword>
<comment type="subcellular location">
    <subcellularLocation>
        <location evidence="2">Cell inner membrane</location>
        <topology evidence="2">Peripheral membrane protein</topology>
    </subcellularLocation>
</comment>
<evidence type="ECO:0000256" key="4">
    <source>
        <dbReference type="ARBA" id="ARBA00022475"/>
    </source>
</evidence>
<dbReference type="GO" id="GO:0051539">
    <property type="term" value="F:4 iron, 4 sulfur cluster binding"/>
    <property type="evidence" value="ECO:0007669"/>
    <property type="project" value="UniProtKB-KW"/>
</dbReference>
<reference evidence="17" key="1">
    <citation type="submission" date="2018-05" db="EMBL/GenBank/DDBJ databases">
        <authorList>
            <person name="Lanie J.A."/>
            <person name="Ng W.-L."/>
            <person name="Kazmierczak K.M."/>
            <person name="Andrzejewski T.M."/>
            <person name="Davidsen T.M."/>
            <person name="Wayne K.J."/>
            <person name="Tettelin H."/>
            <person name="Glass J.I."/>
            <person name="Rusch D."/>
            <person name="Podicherti R."/>
            <person name="Tsui H.-C.T."/>
            <person name="Winkler M.E."/>
        </authorList>
    </citation>
    <scope>NUCLEOTIDE SEQUENCE</scope>
</reference>
<feature type="domain" description="4Fe-4S ferredoxin-type" evidence="16">
    <location>
        <begin position="53"/>
        <end position="83"/>
    </location>
</feature>
<dbReference type="PROSITE" id="PS51379">
    <property type="entry name" value="4FE4S_FER_2"/>
    <property type="match status" value="2"/>
</dbReference>
<evidence type="ECO:0000256" key="6">
    <source>
        <dbReference type="ARBA" id="ARBA00022719"/>
    </source>
</evidence>
<gene>
    <name evidence="17" type="ORF">METZ01_LOCUS48213</name>
</gene>
<keyword evidence="4" id="KW-1003">Cell membrane</keyword>
<dbReference type="HAMAP" id="MF_01351">
    <property type="entry name" value="NDH1_NuoI"/>
    <property type="match status" value="1"/>
</dbReference>
<sequence>MKLRTHYPPWATITGLLRGMWIIFKYQFRRPATICYPEQKAMVSPRTRGRIVLTRDPDGEERCVGCYLCAVVCPVDCIALQATEDENGRRYPEWFQINFSRCIYCGFCEEACPTYAIQLTPDYEMAEHQRGHLIYHKDDLLIDGPGKRPEYNFYHHAGVKIDSSDKHEAIAEESSVDVRDLLP</sequence>
<keyword evidence="14" id="KW-0472">Membrane</keyword>
<dbReference type="EMBL" id="UINC01002318">
    <property type="protein sequence ID" value="SUZ95359.1"/>
    <property type="molecule type" value="Genomic_DNA"/>
</dbReference>
<keyword evidence="6" id="KW-0874">Quinone</keyword>
<keyword evidence="5" id="KW-0004">4Fe-4S</keyword>
<dbReference type="NCBIfam" id="NF004536">
    <property type="entry name" value="PRK05888.1-1"/>
    <property type="match status" value="1"/>
</dbReference>
<dbReference type="AlphaFoldDB" id="A0A381RWA7"/>
<evidence type="ECO:0000256" key="10">
    <source>
        <dbReference type="ARBA" id="ARBA00023004"/>
    </source>
</evidence>
<dbReference type="PROSITE" id="PS00198">
    <property type="entry name" value="4FE4S_FER_1"/>
    <property type="match status" value="1"/>
</dbReference>
<evidence type="ECO:0000256" key="7">
    <source>
        <dbReference type="ARBA" id="ARBA00022723"/>
    </source>
</evidence>
<evidence type="ECO:0000259" key="16">
    <source>
        <dbReference type="PROSITE" id="PS51379"/>
    </source>
</evidence>
<keyword evidence="11" id="KW-0411">Iron-sulfur</keyword>
<dbReference type="SUPFAM" id="SSF54862">
    <property type="entry name" value="4Fe-4S ferredoxins"/>
    <property type="match status" value="1"/>
</dbReference>
<comment type="cofactor">
    <cofactor evidence="1">
        <name>[4Fe-4S] cluster</name>
        <dbReference type="ChEBI" id="CHEBI:49883"/>
    </cofactor>
</comment>
<comment type="similarity">
    <text evidence="3">Belongs to the complex I 23 kDa subunit family.</text>
</comment>
<dbReference type="PANTHER" id="PTHR10849:SF20">
    <property type="entry name" value="NADH DEHYDROGENASE [UBIQUINONE] IRON-SULFUR PROTEIN 8, MITOCHONDRIAL"/>
    <property type="match status" value="1"/>
</dbReference>
<dbReference type="NCBIfam" id="TIGR01971">
    <property type="entry name" value="NuoI"/>
    <property type="match status" value="1"/>
</dbReference>
<evidence type="ECO:0000256" key="9">
    <source>
        <dbReference type="ARBA" id="ARBA00022967"/>
    </source>
</evidence>
<dbReference type="GO" id="GO:0046872">
    <property type="term" value="F:metal ion binding"/>
    <property type="evidence" value="ECO:0007669"/>
    <property type="project" value="UniProtKB-KW"/>
</dbReference>
<dbReference type="GO" id="GO:0048038">
    <property type="term" value="F:quinone binding"/>
    <property type="evidence" value="ECO:0007669"/>
    <property type="project" value="UniProtKB-KW"/>
</dbReference>
<dbReference type="InterPro" id="IPR010226">
    <property type="entry name" value="NADH_quinone_OxRdtase_chainI"/>
</dbReference>
<evidence type="ECO:0000256" key="13">
    <source>
        <dbReference type="ARBA" id="ARBA00023075"/>
    </source>
</evidence>
<evidence type="ECO:0000256" key="3">
    <source>
        <dbReference type="ARBA" id="ARBA00010277"/>
    </source>
</evidence>
<dbReference type="InterPro" id="IPR017896">
    <property type="entry name" value="4Fe4S_Fe-S-bd"/>
</dbReference>
<evidence type="ECO:0000256" key="14">
    <source>
        <dbReference type="ARBA" id="ARBA00023136"/>
    </source>
</evidence>
<dbReference type="PANTHER" id="PTHR10849">
    <property type="entry name" value="NADH DEHYDROGENASE UBIQUINONE IRON-SULFUR PROTEIN 8, MITOCHONDRIAL"/>
    <property type="match status" value="1"/>
</dbReference>
<keyword evidence="9" id="KW-1278">Translocase</keyword>
<name>A0A381RWA7_9ZZZZ</name>
<dbReference type="GO" id="GO:0003954">
    <property type="term" value="F:NADH dehydrogenase activity"/>
    <property type="evidence" value="ECO:0007669"/>
    <property type="project" value="TreeGrafter"/>
</dbReference>
<dbReference type="Gene3D" id="3.30.70.3270">
    <property type="match status" value="1"/>
</dbReference>
<keyword evidence="7" id="KW-0479">Metal-binding</keyword>
<protein>
    <recommendedName>
        <fullName evidence="16">4Fe-4S ferredoxin-type domain-containing protein</fullName>
    </recommendedName>
</protein>
<keyword evidence="13" id="KW-0830">Ubiquinone</keyword>
<evidence type="ECO:0000256" key="11">
    <source>
        <dbReference type="ARBA" id="ARBA00023014"/>
    </source>
</evidence>
<dbReference type="GO" id="GO:0009060">
    <property type="term" value="P:aerobic respiration"/>
    <property type="evidence" value="ECO:0007669"/>
    <property type="project" value="TreeGrafter"/>
</dbReference>